<feature type="region of interest" description="Disordered" evidence="1">
    <location>
        <begin position="649"/>
        <end position="678"/>
    </location>
</feature>
<sequence length="686" mass="75064">ARCRFASSSASQDSCIFPCRCTKGCNTTTGDCLEEGRCVDGHPSDHRWSGPACQIGNVAYMKSASQVSYTWGDKFPADRAVDGNVDQWRSHEHCALPDRGQGKNAWWQVDLGGIFDILRVEIYSGNNKCMSGYFGGQCQFRCQCRAGETCNDVTGQCPSDCPDDRWGVGCILNINNYYNDPKGTKYMGKKAKSTHDTNHNPSVSPCIPWIDQDRYYSSSDDCVTGRFDVNCAKECHCSGATEDCQQKNECQDGYFGTLCDRTCHCRSGSCDKTTGHCPRGCATGWTGDNCQTDSRGLSTFTLSVGNSSDRIDHKQCASHSGIVVSGTVVNKSSCEKCPKSSECNNVIGCDECEPGKQQPDCEKQKPNFLSSDKPDIEDITSSSATVNWPKANQMTPGLEGEYYHYILWLKAGGDNETNIKSVSQDGAKPRMDSHLTGLRFNTHYTVRVQPYREHNGERNLGTATEVITFKTNCTDPVVEDVTTSTPDWPTNTRLVVSWKAIKESGCDALIDVRVSYKRPAHGETWTDVKIELADQTQLTIADLSYDVYALKLTATNNEHVTASSEILTINLATTGTYSGQSGSALGTGASIGIAFGTFVLGMVVMAVILLGILRMRGRSDTTDKQLGTEMSPQVKDETIEDAQGYVIPPARPQQQEGVADDGADYYNTASETDGQQDHNMYDVIQN</sequence>
<proteinExistence type="predicted"/>
<dbReference type="InterPro" id="IPR008979">
    <property type="entry name" value="Galactose-bd-like_sf"/>
</dbReference>
<name>A0AAD9N3P0_RIDPI</name>
<dbReference type="CDD" id="cd00063">
    <property type="entry name" value="FN3"/>
    <property type="match status" value="1"/>
</dbReference>
<evidence type="ECO:0000313" key="5">
    <source>
        <dbReference type="Proteomes" id="UP001209878"/>
    </source>
</evidence>
<dbReference type="InterPro" id="IPR013783">
    <property type="entry name" value="Ig-like_fold"/>
</dbReference>
<evidence type="ECO:0000256" key="2">
    <source>
        <dbReference type="SAM" id="Phobius"/>
    </source>
</evidence>
<feature type="non-terminal residue" evidence="4">
    <location>
        <position position="1"/>
    </location>
</feature>
<keyword evidence="2" id="KW-0472">Membrane</keyword>
<dbReference type="Proteomes" id="UP001209878">
    <property type="component" value="Unassembled WGS sequence"/>
</dbReference>
<dbReference type="SUPFAM" id="SSF49785">
    <property type="entry name" value="Galactose-binding domain-like"/>
    <property type="match status" value="1"/>
</dbReference>
<evidence type="ECO:0000313" key="4">
    <source>
        <dbReference type="EMBL" id="KAK2155977.1"/>
    </source>
</evidence>
<organism evidence="4 5">
    <name type="scientific">Ridgeia piscesae</name>
    <name type="common">Tubeworm</name>
    <dbReference type="NCBI Taxonomy" id="27915"/>
    <lineage>
        <taxon>Eukaryota</taxon>
        <taxon>Metazoa</taxon>
        <taxon>Spiralia</taxon>
        <taxon>Lophotrochozoa</taxon>
        <taxon>Annelida</taxon>
        <taxon>Polychaeta</taxon>
        <taxon>Sedentaria</taxon>
        <taxon>Canalipalpata</taxon>
        <taxon>Sabellida</taxon>
        <taxon>Siboglinidae</taxon>
        <taxon>Ridgeia</taxon>
    </lineage>
</organism>
<feature type="transmembrane region" description="Helical" evidence="2">
    <location>
        <begin position="591"/>
        <end position="613"/>
    </location>
</feature>
<gene>
    <name evidence="4" type="ORF">NP493_2014g00017</name>
</gene>
<dbReference type="InterPro" id="IPR003961">
    <property type="entry name" value="FN3_dom"/>
</dbReference>
<dbReference type="SMART" id="SM00060">
    <property type="entry name" value="FN3"/>
    <property type="match status" value="2"/>
</dbReference>
<keyword evidence="2" id="KW-0812">Transmembrane</keyword>
<dbReference type="PANTHER" id="PTHR26391:SF18">
    <property type="entry name" value="PROTEIN KINASE RECEPTOR TIE-1, PUTATIVE-RELATED"/>
    <property type="match status" value="1"/>
</dbReference>
<feature type="domain" description="Fibronectin type-III" evidence="3">
    <location>
        <begin position="370"/>
        <end position="477"/>
    </location>
</feature>
<dbReference type="Gene3D" id="2.60.40.10">
    <property type="entry name" value="Immunoglobulins"/>
    <property type="match status" value="2"/>
</dbReference>
<dbReference type="PROSITE" id="PS50853">
    <property type="entry name" value="FN3"/>
    <property type="match status" value="1"/>
</dbReference>
<dbReference type="AlphaFoldDB" id="A0AAD9N3P0"/>
<evidence type="ECO:0000259" key="3">
    <source>
        <dbReference type="PROSITE" id="PS50853"/>
    </source>
</evidence>
<keyword evidence="2" id="KW-1133">Transmembrane helix</keyword>
<dbReference type="EMBL" id="JAODUO010002011">
    <property type="protein sequence ID" value="KAK2155977.1"/>
    <property type="molecule type" value="Genomic_DNA"/>
</dbReference>
<accession>A0AAD9N3P0</accession>
<reference evidence="4" key="1">
    <citation type="journal article" date="2023" name="Mol. Biol. Evol.">
        <title>Third-Generation Sequencing Reveals the Adaptive Role of the Epigenome in Three Deep-Sea Polychaetes.</title>
        <authorList>
            <person name="Perez M."/>
            <person name="Aroh O."/>
            <person name="Sun Y."/>
            <person name="Lan Y."/>
            <person name="Juniper S.K."/>
            <person name="Young C.R."/>
            <person name="Angers B."/>
            <person name="Qian P.Y."/>
        </authorList>
    </citation>
    <scope>NUCLEOTIDE SEQUENCE</scope>
    <source>
        <strain evidence="4">R07B-5</strain>
    </source>
</reference>
<keyword evidence="5" id="KW-1185">Reference proteome</keyword>
<dbReference type="PANTHER" id="PTHR26391">
    <property type="entry name" value="INACTIVE TYROSINE-PROTEIN KINASE 7"/>
    <property type="match status" value="1"/>
</dbReference>
<protein>
    <recommendedName>
        <fullName evidence="3">Fibronectin type-III domain-containing protein</fullName>
    </recommendedName>
</protein>
<dbReference type="SUPFAM" id="SSF49265">
    <property type="entry name" value="Fibronectin type III"/>
    <property type="match status" value="1"/>
</dbReference>
<evidence type="ECO:0000256" key="1">
    <source>
        <dbReference type="SAM" id="MobiDB-lite"/>
    </source>
</evidence>
<dbReference type="InterPro" id="IPR036116">
    <property type="entry name" value="FN3_sf"/>
</dbReference>
<dbReference type="Gene3D" id="2.170.300.10">
    <property type="entry name" value="Tie2 ligand-binding domain superfamily"/>
    <property type="match status" value="1"/>
</dbReference>
<comment type="caution">
    <text evidence="4">The sequence shown here is derived from an EMBL/GenBank/DDBJ whole genome shotgun (WGS) entry which is preliminary data.</text>
</comment>
<dbReference type="Gene3D" id="2.60.120.260">
    <property type="entry name" value="Galactose-binding domain-like"/>
    <property type="match status" value="1"/>
</dbReference>